<accession>A0ACB7SA50</accession>
<protein>
    <submittedName>
        <fullName evidence="1">Uncharacterized protein</fullName>
    </submittedName>
</protein>
<dbReference type="Proteomes" id="UP000821845">
    <property type="component" value="Chromosome 5"/>
</dbReference>
<name>A0ACB7SA50_HYAAI</name>
<sequence length="619" mass="67755">MSQCSPRITRKRYLNKDEPFVLPQSTAYWKKQRERLSRDSQPCAAESSGEAEASSSACESAGIPDSVSPNPCLSATGDVRSQDSSSADLADEDGELVDEDDALVADDSFVDYGEADVSDAEILEGTEHVPSANSDDEILSDCSESFESETSDGETGEEAADPRCTLLDESELLASEFAEFGSETLPGSPTTKVAAIIMIMAFVITHGLSWVALDDLLGLIDGLFGRLNHLKELSNQTPMSFNDITCGLMFNKLRQSGKTNWMDLTLTFNTDGSPVFKSSASSIWPIQFLVNELPHASRIKNCLVAGLWFGRHHPDMSLFMGKFVEEVNNFGHLIWRVGSSVMKSAVHAICCCVDAPARAAVMNMVQFNGMFGCPWCYACAEHLEGGQRYMSVVADEQRTPNGMLRDMKFAIEVGEPVNGLKGPSPLASLPSFNVVFGHTVEYMHCILLGVTKCFTDTWFETSNSQEPYYIGRLLQEFVSRTKTLYSPRMMTFNLHQLLHIVSAVEHFGPLWAHCAFVFESGNGRLLKTITGAKAVPNQVVERLVMLEQLHLLTKLGSFEEKVKEFTSSLLGYPKTVAVACVDTLSFFGNSDPVPKLTPEEVAALQSVGVPILEGKIGGF</sequence>
<keyword evidence="2" id="KW-1185">Reference proteome</keyword>
<proteinExistence type="predicted"/>
<evidence type="ECO:0000313" key="2">
    <source>
        <dbReference type="Proteomes" id="UP000821845"/>
    </source>
</evidence>
<organism evidence="1 2">
    <name type="scientific">Hyalomma asiaticum</name>
    <name type="common">Tick</name>
    <dbReference type="NCBI Taxonomy" id="266040"/>
    <lineage>
        <taxon>Eukaryota</taxon>
        <taxon>Metazoa</taxon>
        <taxon>Ecdysozoa</taxon>
        <taxon>Arthropoda</taxon>
        <taxon>Chelicerata</taxon>
        <taxon>Arachnida</taxon>
        <taxon>Acari</taxon>
        <taxon>Parasitiformes</taxon>
        <taxon>Ixodida</taxon>
        <taxon>Ixodoidea</taxon>
        <taxon>Ixodidae</taxon>
        <taxon>Hyalomminae</taxon>
        <taxon>Hyalomma</taxon>
    </lineage>
</organism>
<gene>
    <name evidence="1" type="ORF">HPB50_016163</name>
</gene>
<comment type="caution">
    <text evidence="1">The sequence shown here is derived from an EMBL/GenBank/DDBJ whole genome shotgun (WGS) entry which is preliminary data.</text>
</comment>
<reference evidence="1" key="1">
    <citation type="submission" date="2020-05" db="EMBL/GenBank/DDBJ databases">
        <title>Large-scale comparative analyses of tick genomes elucidate their genetic diversity and vector capacities.</title>
        <authorList>
            <person name="Jia N."/>
            <person name="Wang J."/>
            <person name="Shi W."/>
            <person name="Du L."/>
            <person name="Sun Y."/>
            <person name="Zhan W."/>
            <person name="Jiang J."/>
            <person name="Wang Q."/>
            <person name="Zhang B."/>
            <person name="Ji P."/>
            <person name="Sakyi L.B."/>
            <person name="Cui X."/>
            <person name="Yuan T."/>
            <person name="Jiang B."/>
            <person name="Yang W."/>
            <person name="Lam T.T.-Y."/>
            <person name="Chang Q."/>
            <person name="Ding S."/>
            <person name="Wang X."/>
            <person name="Zhu J."/>
            <person name="Ruan X."/>
            <person name="Zhao L."/>
            <person name="Wei J."/>
            <person name="Que T."/>
            <person name="Du C."/>
            <person name="Cheng J."/>
            <person name="Dai P."/>
            <person name="Han X."/>
            <person name="Huang E."/>
            <person name="Gao Y."/>
            <person name="Liu J."/>
            <person name="Shao H."/>
            <person name="Ye R."/>
            <person name="Li L."/>
            <person name="Wei W."/>
            <person name="Wang X."/>
            <person name="Wang C."/>
            <person name="Yang T."/>
            <person name="Huo Q."/>
            <person name="Li W."/>
            <person name="Guo W."/>
            <person name="Chen H."/>
            <person name="Zhou L."/>
            <person name="Ni X."/>
            <person name="Tian J."/>
            <person name="Zhou Y."/>
            <person name="Sheng Y."/>
            <person name="Liu T."/>
            <person name="Pan Y."/>
            <person name="Xia L."/>
            <person name="Li J."/>
            <person name="Zhao F."/>
            <person name="Cao W."/>
        </authorList>
    </citation>
    <scope>NUCLEOTIDE SEQUENCE</scope>
    <source>
        <strain evidence="1">Hyas-2018</strain>
    </source>
</reference>
<evidence type="ECO:0000313" key="1">
    <source>
        <dbReference type="EMBL" id="KAH6930649.1"/>
    </source>
</evidence>
<dbReference type="EMBL" id="CM023485">
    <property type="protein sequence ID" value="KAH6930649.1"/>
    <property type="molecule type" value="Genomic_DNA"/>
</dbReference>